<name>A0A084VFU1_ANOSI</name>
<gene>
    <name evidence="1" type="ORF">ZHAS_00004000</name>
</gene>
<dbReference type="VEuPathDB" id="VectorBase:ASIC004000"/>
<evidence type="ECO:0000313" key="2">
    <source>
        <dbReference type="EnsemblMetazoa" id="ASIC004000-PA"/>
    </source>
</evidence>
<sequence length="92" mass="10241">MVVSRKRLINYFEHLSTKEKLNAFRKIHPTAAPTFTTNPVSAGGATKRGRKFVLACIGNCRNESCYDVCCGPAVCVSPHTLVRQVQLRCFII</sequence>
<accession>A0A084VFU1</accession>
<dbReference type="EnsemblMetazoa" id="ASIC004000-RA">
    <property type="protein sequence ID" value="ASIC004000-PA"/>
    <property type="gene ID" value="ASIC004000"/>
</dbReference>
<reference evidence="1 3" key="1">
    <citation type="journal article" date="2014" name="BMC Genomics">
        <title>Genome sequence of Anopheles sinensis provides insight into genetics basis of mosquito competence for malaria parasites.</title>
        <authorList>
            <person name="Zhou D."/>
            <person name="Zhang D."/>
            <person name="Ding G."/>
            <person name="Shi L."/>
            <person name="Hou Q."/>
            <person name="Ye Y."/>
            <person name="Xu Y."/>
            <person name="Zhou H."/>
            <person name="Xiong C."/>
            <person name="Li S."/>
            <person name="Yu J."/>
            <person name="Hong S."/>
            <person name="Yu X."/>
            <person name="Zou P."/>
            <person name="Chen C."/>
            <person name="Chang X."/>
            <person name="Wang W."/>
            <person name="Lv Y."/>
            <person name="Sun Y."/>
            <person name="Ma L."/>
            <person name="Shen B."/>
            <person name="Zhu C."/>
        </authorList>
    </citation>
    <scope>NUCLEOTIDE SEQUENCE [LARGE SCALE GENOMIC DNA]</scope>
</reference>
<protein>
    <submittedName>
        <fullName evidence="1 2">Uncharacterized protein</fullName>
    </submittedName>
</protein>
<evidence type="ECO:0000313" key="1">
    <source>
        <dbReference type="EMBL" id="KFB36835.1"/>
    </source>
</evidence>
<dbReference type="Proteomes" id="UP000030765">
    <property type="component" value="Unassembled WGS sequence"/>
</dbReference>
<proteinExistence type="predicted"/>
<dbReference type="EMBL" id="KE524793">
    <property type="protein sequence ID" value="KFB36835.1"/>
    <property type="molecule type" value="Genomic_DNA"/>
</dbReference>
<evidence type="ECO:0000313" key="3">
    <source>
        <dbReference type="Proteomes" id="UP000030765"/>
    </source>
</evidence>
<keyword evidence="3" id="KW-1185">Reference proteome</keyword>
<dbReference type="AlphaFoldDB" id="A0A084VFU1"/>
<dbReference type="EMBL" id="ATLV01012463">
    <property type="status" value="NOT_ANNOTATED_CDS"/>
    <property type="molecule type" value="Genomic_DNA"/>
</dbReference>
<reference evidence="2" key="2">
    <citation type="submission" date="2020-05" db="UniProtKB">
        <authorList>
            <consortium name="EnsemblMetazoa"/>
        </authorList>
    </citation>
    <scope>IDENTIFICATION</scope>
</reference>
<organism evidence="1">
    <name type="scientific">Anopheles sinensis</name>
    <name type="common">Mosquito</name>
    <dbReference type="NCBI Taxonomy" id="74873"/>
    <lineage>
        <taxon>Eukaryota</taxon>
        <taxon>Metazoa</taxon>
        <taxon>Ecdysozoa</taxon>
        <taxon>Arthropoda</taxon>
        <taxon>Hexapoda</taxon>
        <taxon>Insecta</taxon>
        <taxon>Pterygota</taxon>
        <taxon>Neoptera</taxon>
        <taxon>Endopterygota</taxon>
        <taxon>Diptera</taxon>
        <taxon>Nematocera</taxon>
        <taxon>Culicoidea</taxon>
        <taxon>Culicidae</taxon>
        <taxon>Anophelinae</taxon>
        <taxon>Anopheles</taxon>
    </lineage>
</organism>